<dbReference type="SUPFAM" id="SSF53098">
    <property type="entry name" value="Ribonuclease H-like"/>
    <property type="match status" value="1"/>
</dbReference>
<reference evidence="1 2" key="1">
    <citation type="submission" date="2021-03" db="EMBL/GenBank/DDBJ databases">
        <authorList>
            <person name="Kim M.K."/>
        </authorList>
    </citation>
    <scope>NUCLEOTIDE SEQUENCE [LARGE SCALE GENOMIC DNA]</scope>
    <source>
        <strain evidence="1 2">BT507</strain>
    </source>
</reference>
<organism evidence="1 2">
    <name type="scientific">Hymenobacter defluvii</name>
    <dbReference type="NCBI Taxonomy" id="2054411"/>
    <lineage>
        <taxon>Bacteria</taxon>
        <taxon>Pseudomonadati</taxon>
        <taxon>Bacteroidota</taxon>
        <taxon>Cytophagia</taxon>
        <taxon>Cytophagales</taxon>
        <taxon>Hymenobacteraceae</taxon>
        <taxon>Hymenobacter</taxon>
    </lineage>
</organism>
<comment type="caution">
    <text evidence="1">The sequence shown here is derived from an EMBL/GenBank/DDBJ whole genome shotgun (WGS) entry which is preliminary data.</text>
</comment>
<protein>
    <recommendedName>
        <fullName evidence="3">Transposase IS4-like domain-containing protein</fullName>
    </recommendedName>
</protein>
<proteinExistence type="predicted"/>
<keyword evidence="2" id="KW-1185">Reference proteome</keyword>
<name>A0ABS3TKJ8_9BACT</name>
<dbReference type="InterPro" id="IPR012337">
    <property type="entry name" value="RNaseH-like_sf"/>
</dbReference>
<evidence type="ECO:0008006" key="3">
    <source>
        <dbReference type="Google" id="ProtNLM"/>
    </source>
</evidence>
<accession>A0ABS3TKJ8</accession>
<gene>
    <name evidence="1" type="ORF">J4D97_20960</name>
</gene>
<sequence>MDRWYATTALFKWLIEEKKLFYCHLKSNRLVDDSGGQQPYQPLALLAWSAQQVAQGKLLKVKKMPQDVKLNCFRVLVSPHRTDYLVTNELAQNDTQAAEQESNVRWLIEQFHHEAKQLTGLQACQCRLARSQRNLIAPALHTWACLKYLAYQINTTVYQLKQSLLDDYLRRELAQPTLRFA</sequence>
<evidence type="ECO:0000313" key="1">
    <source>
        <dbReference type="EMBL" id="MBO3273134.1"/>
    </source>
</evidence>
<evidence type="ECO:0000313" key="2">
    <source>
        <dbReference type="Proteomes" id="UP000670527"/>
    </source>
</evidence>
<dbReference type="Proteomes" id="UP000670527">
    <property type="component" value="Unassembled WGS sequence"/>
</dbReference>
<dbReference type="EMBL" id="JAGETX010000025">
    <property type="protein sequence ID" value="MBO3273134.1"/>
    <property type="molecule type" value="Genomic_DNA"/>
</dbReference>